<reference evidence="2 3" key="1">
    <citation type="submission" date="2019-02" db="EMBL/GenBank/DDBJ databases">
        <title>Deep-cultivation of Planctomycetes and their phenomic and genomic characterization uncovers novel biology.</title>
        <authorList>
            <person name="Wiegand S."/>
            <person name="Jogler M."/>
            <person name="Boedeker C."/>
            <person name="Pinto D."/>
            <person name="Vollmers J."/>
            <person name="Rivas-Marin E."/>
            <person name="Kohn T."/>
            <person name="Peeters S.H."/>
            <person name="Heuer A."/>
            <person name="Rast P."/>
            <person name="Oberbeckmann S."/>
            <person name="Bunk B."/>
            <person name="Jeske O."/>
            <person name="Meyerdierks A."/>
            <person name="Storesund J.E."/>
            <person name="Kallscheuer N."/>
            <person name="Luecker S."/>
            <person name="Lage O.M."/>
            <person name="Pohl T."/>
            <person name="Merkel B.J."/>
            <person name="Hornburger P."/>
            <person name="Mueller R.-W."/>
            <person name="Bruemmer F."/>
            <person name="Labrenz M."/>
            <person name="Spormann A.M."/>
            <person name="Op Den Camp H."/>
            <person name="Overmann J."/>
            <person name="Amann R."/>
            <person name="Jetten M.S.M."/>
            <person name="Mascher T."/>
            <person name="Medema M.H."/>
            <person name="Devos D.P."/>
            <person name="Kaster A.-K."/>
            <person name="Ovreas L."/>
            <person name="Rohde M."/>
            <person name="Galperin M.Y."/>
            <person name="Jogler C."/>
        </authorList>
    </citation>
    <scope>NUCLEOTIDE SEQUENCE [LARGE SCALE GENOMIC DNA]</scope>
    <source>
        <strain evidence="2 3">KOR42</strain>
    </source>
</reference>
<feature type="compositionally biased region" description="Pro residues" evidence="1">
    <location>
        <begin position="38"/>
        <end position="48"/>
    </location>
</feature>
<sequence length="554" mass="61430">MVGQPVKDVLMRIQPWIKAVASALMLATVQTETSGQSPVPPGPAPPPGAYVAPGPGGGPMMPQYPPHLATDPTAIYPQNAPQGYQPWPAISPFYPPNVGMDQHVSQDGLWFRNIFYRQRKYFGSVELMSVQFRDAGDALIGSPFAPLANFDTQRPIGVPIDTIYEYPSVPNLSPDVEGFFAVSRRIFLAPALDTNANVFNGQINGYFYPPRNSGDIDSPTSTLGTQIRWGYENEDGTGLMANGWWAFEDTGSFKKGATHINGVPVSQDLTLILDGQNLLIHGVVPLYNGEPVFPDFGLGTSAKFDVLFEVEQKTEAGGTNLSLYTQPVYNRGGVKIRPMIGARYTYLKEQFRFHGIDSGFTYTLDEETYRPETNSIVRLYDQYDARLDNGVTSHIAGPEAGFRIDLGDDDASFKAWAETILGVNANHESIDMSGNNIGDPLYDARFVNILDPRMLNPANQSEFSDEKSSTHVSPFFQQSVMAEFAAFRSLPLIRNISALEHSSFRFGYTFTWIGAVARPADSIEWRGFPLYPKIDTDREEWYMHQLNFGLDCSF</sequence>
<comment type="caution">
    <text evidence="2">The sequence shown here is derived from an EMBL/GenBank/DDBJ whole genome shotgun (WGS) entry which is preliminary data.</text>
</comment>
<organism evidence="2 3">
    <name type="scientific">Thalassoglobus neptunius</name>
    <dbReference type="NCBI Taxonomy" id="1938619"/>
    <lineage>
        <taxon>Bacteria</taxon>
        <taxon>Pseudomonadati</taxon>
        <taxon>Planctomycetota</taxon>
        <taxon>Planctomycetia</taxon>
        <taxon>Planctomycetales</taxon>
        <taxon>Planctomycetaceae</taxon>
        <taxon>Thalassoglobus</taxon>
    </lineage>
</organism>
<protein>
    <submittedName>
        <fullName evidence="2">Uncharacterized protein</fullName>
    </submittedName>
</protein>
<dbReference type="AlphaFoldDB" id="A0A5C5WNM8"/>
<gene>
    <name evidence="2" type="ORF">KOR42_30750</name>
</gene>
<evidence type="ECO:0000313" key="2">
    <source>
        <dbReference type="EMBL" id="TWT52207.1"/>
    </source>
</evidence>
<dbReference type="Proteomes" id="UP000317243">
    <property type="component" value="Unassembled WGS sequence"/>
</dbReference>
<keyword evidence="3" id="KW-1185">Reference proteome</keyword>
<dbReference type="EMBL" id="SIHI01000007">
    <property type="protein sequence ID" value="TWT52207.1"/>
    <property type="molecule type" value="Genomic_DNA"/>
</dbReference>
<name>A0A5C5WNM8_9PLAN</name>
<evidence type="ECO:0000256" key="1">
    <source>
        <dbReference type="SAM" id="MobiDB-lite"/>
    </source>
</evidence>
<proteinExistence type="predicted"/>
<accession>A0A5C5WNM8</accession>
<evidence type="ECO:0000313" key="3">
    <source>
        <dbReference type="Proteomes" id="UP000317243"/>
    </source>
</evidence>
<feature type="region of interest" description="Disordered" evidence="1">
    <location>
        <begin position="32"/>
        <end position="57"/>
    </location>
</feature>